<gene>
    <name evidence="1" type="ORF">KFK14_11570</name>
</gene>
<organism evidence="1 2">
    <name type="scientific">Sphingobium phenoxybenzoativorans</name>
    <dbReference type="NCBI Taxonomy" id="1592790"/>
    <lineage>
        <taxon>Bacteria</taxon>
        <taxon>Pseudomonadati</taxon>
        <taxon>Pseudomonadota</taxon>
        <taxon>Alphaproteobacteria</taxon>
        <taxon>Sphingomonadales</taxon>
        <taxon>Sphingomonadaceae</taxon>
        <taxon>Sphingobium</taxon>
    </lineage>
</organism>
<proteinExistence type="predicted"/>
<protein>
    <submittedName>
        <fullName evidence="1">Uncharacterized protein</fullName>
    </submittedName>
</protein>
<sequence length="85" mass="9537">MIERVARAIAGAEYGDGFDRPWEPFLPHARAAVEAMREPTDNMVEAGCFVDDLRSDRPGGSKAYDEHWMNCSYRAMIDAILTEEG</sequence>
<dbReference type="RefSeq" id="WP_212610914.1">
    <property type="nucleotide sequence ID" value="NZ_CP073910.1"/>
</dbReference>
<dbReference type="AlphaFoldDB" id="A0A975KAS5"/>
<reference evidence="1" key="1">
    <citation type="submission" date="2021-04" db="EMBL/GenBank/DDBJ databases">
        <title>Isolation of p-tert-butylphenol degrading bacteria Sphingobium phenoxybenzoativorans Tas13 from active sludge.</title>
        <authorList>
            <person name="Li Y."/>
        </authorList>
    </citation>
    <scope>NUCLEOTIDE SEQUENCE</scope>
    <source>
        <strain evidence="1">Tas13</strain>
    </source>
</reference>
<keyword evidence="2" id="KW-1185">Reference proteome</keyword>
<dbReference type="Proteomes" id="UP000681425">
    <property type="component" value="Chromosome"/>
</dbReference>
<accession>A0A975KAS5</accession>
<dbReference type="KEGG" id="spph:KFK14_11570"/>
<name>A0A975KAS5_9SPHN</name>
<evidence type="ECO:0000313" key="2">
    <source>
        <dbReference type="Proteomes" id="UP000681425"/>
    </source>
</evidence>
<evidence type="ECO:0000313" key="1">
    <source>
        <dbReference type="EMBL" id="QUT07966.1"/>
    </source>
</evidence>
<dbReference type="EMBL" id="CP073910">
    <property type="protein sequence ID" value="QUT07966.1"/>
    <property type="molecule type" value="Genomic_DNA"/>
</dbReference>